<keyword evidence="1" id="KW-0812">Transmembrane</keyword>
<accession>A0A937CRY2</accession>
<keyword evidence="1" id="KW-1133">Transmembrane helix</keyword>
<evidence type="ECO:0000313" key="3">
    <source>
        <dbReference type="Proteomes" id="UP000633219"/>
    </source>
</evidence>
<sequence length="73" mass="7920">MSLTSYRAAPPRVIQRKSGGLVASATFRSLLPVFAEGKIPSEINSLLLLPQQMAALWAALVVFRFVGGLFIVF</sequence>
<comment type="caution">
    <text evidence="2">The sequence shown here is derived from an EMBL/GenBank/DDBJ whole genome shotgun (WGS) entry which is preliminary data.</text>
</comment>
<organism evidence="2 3">
    <name type="scientific">Rhizobium setariae</name>
    <dbReference type="NCBI Taxonomy" id="2801340"/>
    <lineage>
        <taxon>Bacteria</taxon>
        <taxon>Pseudomonadati</taxon>
        <taxon>Pseudomonadota</taxon>
        <taxon>Alphaproteobacteria</taxon>
        <taxon>Hyphomicrobiales</taxon>
        <taxon>Rhizobiaceae</taxon>
        <taxon>Rhizobium/Agrobacterium group</taxon>
        <taxon>Rhizobium</taxon>
    </lineage>
</organism>
<proteinExistence type="predicted"/>
<keyword evidence="1" id="KW-0472">Membrane</keyword>
<reference evidence="2" key="1">
    <citation type="submission" date="2021-01" db="EMBL/GenBank/DDBJ databases">
        <title>Rhizobium sp. strain KVB221 16S ribosomal RNA gene Genome sequencing and assembly.</title>
        <authorList>
            <person name="Kang M."/>
        </authorList>
    </citation>
    <scope>NUCLEOTIDE SEQUENCE</scope>
    <source>
        <strain evidence="2">KVB221</strain>
    </source>
</reference>
<evidence type="ECO:0000313" key="2">
    <source>
        <dbReference type="EMBL" id="MBL0375532.1"/>
    </source>
</evidence>
<dbReference type="AlphaFoldDB" id="A0A937CRY2"/>
<protein>
    <submittedName>
        <fullName evidence="2">Uncharacterized protein</fullName>
    </submittedName>
</protein>
<dbReference type="EMBL" id="JAEQNC010000030">
    <property type="protein sequence ID" value="MBL0375532.1"/>
    <property type="molecule type" value="Genomic_DNA"/>
</dbReference>
<evidence type="ECO:0000256" key="1">
    <source>
        <dbReference type="SAM" id="Phobius"/>
    </source>
</evidence>
<name>A0A937CRY2_9HYPH</name>
<keyword evidence="3" id="KW-1185">Reference proteome</keyword>
<dbReference type="Proteomes" id="UP000633219">
    <property type="component" value="Unassembled WGS sequence"/>
</dbReference>
<feature type="transmembrane region" description="Helical" evidence="1">
    <location>
        <begin position="54"/>
        <end position="72"/>
    </location>
</feature>
<dbReference type="RefSeq" id="WP_201664076.1">
    <property type="nucleotide sequence ID" value="NZ_JAEQNC010000030.1"/>
</dbReference>
<gene>
    <name evidence="2" type="ORF">JJB09_26365</name>
</gene>